<dbReference type="OrthoDB" id="360689at2759"/>
<dbReference type="InterPro" id="IPR043141">
    <property type="entry name" value="Ribosomal_uL10-like_sf"/>
</dbReference>
<dbReference type="InterPro" id="IPR047865">
    <property type="entry name" value="Ribosomal_uL10_bac_type"/>
</dbReference>
<evidence type="ECO:0000256" key="1">
    <source>
        <dbReference type="ARBA" id="ARBA00008889"/>
    </source>
</evidence>
<proteinExistence type="inferred from homology"/>
<dbReference type="GeneID" id="117641636"/>
<dbReference type="Proteomes" id="UP000515158">
    <property type="component" value="Unplaced"/>
</dbReference>
<accession>A0A6P8YDQ4</accession>
<comment type="similarity">
    <text evidence="1">Belongs to the universal ribosomal protein uL10 family.</text>
</comment>
<dbReference type="InParanoid" id="A0A6P8YDQ4"/>
<keyword evidence="4" id="KW-1185">Reference proteome</keyword>
<dbReference type="CTD" id="124995"/>
<name>A0A6P8YDQ4_THRPL</name>
<dbReference type="RefSeq" id="XP_034235020.1">
    <property type="nucleotide sequence ID" value="XM_034379129.1"/>
</dbReference>
<dbReference type="PANTHER" id="PTHR11560">
    <property type="entry name" value="39S RIBOSOMAL PROTEIN L10, MITOCHONDRIAL"/>
    <property type="match status" value="1"/>
</dbReference>
<dbReference type="Gene3D" id="3.30.70.1730">
    <property type="match status" value="1"/>
</dbReference>
<sequence length="247" mass="28086">MATCTNKGFLRVFPLVYQQVRFSRNRPNIQRPKHPHFLKSKLLAVTKPIYEEDTRPPIDKCLKPVQIMPPVDLDALDKIYASELRDMFKTSALSAIFTRCNYDFHEMHQAKILFFKANMKIVVRNKHIVKEAIGDTEFRNLLPLFDAVNFMVFSPEANISSLVSINQKLPHYHLLCAVVDGRILSFTQLQSLASIPDIDTARASIVQTLLSGAQSVAQGLQSHQNTLVQQLKQRVDQLQSTPEGKDQ</sequence>
<evidence type="ECO:0000256" key="2">
    <source>
        <dbReference type="ARBA" id="ARBA00035707"/>
    </source>
</evidence>
<dbReference type="GO" id="GO:0005840">
    <property type="term" value="C:ribosome"/>
    <property type="evidence" value="ECO:0007669"/>
    <property type="project" value="UniProtKB-KW"/>
</dbReference>
<dbReference type="SUPFAM" id="SSF160369">
    <property type="entry name" value="Ribosomal protein L10-like"/>
    <property type="match status" value="1"/>
</dbReference>
<dbReference type="KEGG" id="tpal:117641636"/>
<reference evidence="5" key="1">
    <citation type="submission" date="2025-08" db="UniProtKB">
        <authorList>
            <consortium name="RefSeq"/>
        </authorList>
    </citation>
    <scope>IDENTIFICATION</scope>
    <source>
        <tissue evidence="5">Total insect</tissue>
    </source>
</reference>
<organism evidence="5">
    <name type="scientific">Thrips palmi</name>
    <name type="common">Melon thrips</name>
    <dbReference type="NCBI Taxonomy" id="161013"/>
    <lineage>
        <taxon>Eukaryota</taxon>
        <taxon>Metazoa</taxon>
        <taxon>Ecdysozoa</taxon>
        <taxon>Arthropoda</taxon>
        <taxon>Hexapoda</taxon>
        <taxon>Insecta</taxon>
        <taxon>Pterygota</taxon>
        <taxon>Neoptera</taxon>
        <taxon>Paraneoptera</taxon>
        <taxon>Thysanoptera</taxon>
        <taxon>Terebrantia</taxon>
        <taxon>Thripoidea</taxon>
        <taxon>Thripidae</taxon>
        <taxon>Thrips</taxon>
    </lineage>
</organism>
<dbReference type="AlphaFoldDB" id="A0A6P8YDQ4"/>
<evidence type="ECO:0000256" key="3">
    <source>
        <dbReference type="ARBA" id="ARBA00035716"/>
    </source>
</evidence>
<dbReference type="FunCoup" id="A0A6P8YDQ4">
    <property type="interactions" value="726"/>
</dbReference>
<keyword evidence="5" id="KW-0687">Ribonucleoprotein</keyword>
<evidence type="ECO:0000313" key="5">
    <source>
        <dbReference type="RefSeq" id="XP_034235020.1"/>
    </source>
</evidence>
<evidence type="ECO:0000313" key="4">
    <source>
        <dbReference type="Proteomes" id="UP000515158"/>
    </source>
</evidence>
<gene>
    <name evidence="5" type="primary">LOC117641636</name>
</gene>
<keyword evidence="5" id="KW-0689">Ribosomal protein</keyword>
<protein>
    <recommendedName>
        <fullName evidence="2">Large ribosomal subunit protein uL10m</fullName>
    </recommendedName>
    <alternativeName>
        <fullName evidence="3">39S ribosomal protein L10, mitochondrial</fullName>
    </alternativeName>
</protein>